<evidence type="ECO:0000256" key="3">
    <source>
        <dbReference type="ARBA" id="ARBA00022692"/>
    </source>
</evidence>
<dbReference type="GO" id="GO:0016872">
    <property type="term" value="F:intramolecular lyase activity"/>
    <property type="evidence" value="ECO:0007669"/>
    <property type="project" value="InterPro"/>
</dbReference>
<dbReference type="STRING" id="593907.Celgi_1513"/>
<name>F8A4C6_CELGA</name>
<keyword evidence="3 8" id="KW-0812">Transmembrane</keyword>
<keyword evidence="7" id="KW-0413">Isomerase</keyword>
<accession>F8A4C6</accession>
<dbReference type="RefSeq" id="WP_013883551.1">
    <property type="nucleotide sequence ID" value="NC_015671.1"/>
</dbReference>
<dbReference type="GO" id="GO:0016117">
    <property type="term" value="P:carotenoid biosynthetic process"/>
    <property type="evidence" value="ECO:0007669"/>
    <property type="project" value="UniProtKB-KW"/>
</dbReference>
<gene>
    <name evidence="9" type="ordered locus">Celgi_1513</name>
</gene>
<protein>
    <submittedName>
        <fullName evidence="9">Lycopene cyclase domain protein</fullName>
    </submittedName>
</protein>
<reference evidence="10" key="1">
    <citation type="submission" date="2011-04" db="EMBL/GenBank/DDBJ databases">
        <title>Complete sequence of Cellvibrio gilvus ATCC 13127.</title>
        <authorList>
            <person name="Lucas S."/>
            <person name="Han J."/>
            <person name="Lapidus A."/>
            <person name="Cheng J.-F."/>
            <person name="Goodwin L."/>
            <person name="Pitluck S."/>
            <person name="Peters L."/>
            <person name="Munk A."/>
            <person name="Detter J.C."/>
            <person name="Han C."/>
            <person name="Tapia R."/>
            <person name="Land M."/>
            <person name="Hauser L."/>
            <person name="Kyrpides N."/>
            <person name="Ivanova N."/>
            <person name="Ovchinnikova G."/>
            <person name="Pagani I."/>
            <person name="Mead D."/>
            <person name="Brumm P."/>
            <person name="Woyke T."/>
        </authorList>
    </citation>
    <scope>NUCLEOTIDE SEQUENCE [LARGE SCALE GENOMIC DNA]</scope>
    <source>
        <strain evidence="10">ATCC 13127 / NRRL B-14078</strain>
    </source>
</reference>
<keyword evidence="6 8" id="KW-0472">Membrane</keyword>
<evidence type="ECO:0000256" key="8">
    <source>
        <dbReference type="SAM" id="Phobius"/>
    </source>
</evidence>
<evidence type="ECO:0000256" key="6">
    <source>
        <dbReference type="ARBA" id="ARBA00023136"/>
    </source>
</evidence>
<dbReference type="HOGENOM" id="CLU_157812_0_0_11"/>
<evidence type="ECO:0000313" key="10">
    <source>
        <dbReference type="Proteomes" id="UP000000485"/>
    </source>
</evidence>
<dbReference type="OrthoDB" id="4774157at2"/>
<keyword evidence="4" id="KW-0125">Carotenoid biosynthesis</keyword>
<dbReference type="NCBIfam" id="TIGR03462">
    <property type="entry name" value="CarR_dom_SF"/>
    <property type="match status" value="1"/>
</dbReference>
<evidence type="ECO:0000256" key="7">
    <source>
        <dbReference type="ARBA" id="ARBA00023235"/>
    </source>
</evidence>
<keyword evidence="5 8" id="KW-1133">Transmembrane helix</keyword>
<evidence type="ECO:0000256" key="5">
    <source>
        <dbReference type="ARBA" id="ARBA00022989"/>
    </source>
</evidence>
<dbReference type="GO" id="GO:0045436">
    <property type="term" value="F:lycopene beta cyclase activity"/>
    <property type="evidence" value="ECO:0007669"/>
    <property type="project" value="UniProtKB-ARBA"/>
</dbReference>
<evidence type="ECO:0000256" key="1">
    <source>
        <dbReference type="ARBA" id="ARBA00004141"/>
    </source>
</evidence>
<organism evidence="9 10">
    <name type="scientific">Cellulomonas gilvus (strain ATCC 13127 / NRRL B-14078)</name>
    <name type="common">Cellvibrio gilvus</name>
    <dbReference type="NCBI Taxonomy" id="593907"/>
    <lineage>
        <taxon>Bacteria</taxon>
        <taxon>Bacillati</taxon>
        <taxon>Actinomycetota</taxon>
        <taxon>Actinomycetes</taxon>
        <taxon>Micrococcales</taxon>
        <taxon>Cellulomonadaceae</taxon>
        <taxon>Cellulomonas</taxon>
    </lineage>
</organism>
<dbReference type="AlphaFoldDB" id="F8A4C6"/>
<evidence type="ECO:0000256" key="4">
    <source>
        <dbReference type="ARBA" id="ARBA00022746"/>
    </source>
</evidence>
<dbReference type="Proteomes" id="UP000000485">
    <property type="component" value="Chromosome"/>
</dbReference>
<dbReference type="EMBL" id="CP002665">
    <property type="protein sequence ID" value="AEI12032.1"/>
    <property type="molecule type" value="Genomic_DNA"/>
</dbReference>
<proteinExistence type="predicted"/>
<dbReference type="KEGG" id="cga:Celgi_1513"/>
<dbReference type="InterPro" id="IPR017825">
    <property type="entry name" value="Lycopene_cyclase_dom"/>
</dbReference>
<dbReference type="GO" id="GO:0016020">
    <property type="term" value="C:membrane"/>
    <property type="evidence" value="ECO:0007669"/>
    <property type="project" value="UniProtKB-SubCell"/>
</dbReference>
<sequence precursor="true">MRGLYLLCLLVSWAGVLTLDLRFGLALGRGPRVARVRVALVVLAGAVVLVVWDLVAIAQGFYGRGASDALLGVWLAPHLPVEEIVFVTFLSHLTLVTAGAARRVLARAARPAPAGARVPR</sequence>
<feature type="transmembrane region" description="Helical" evidence="8">
    <location>
        <begin position="34"/>
        <end position="55"/>
    </location>
</feature>
<evidence type="ECO:0000256" key="2">
    <source>
        <dbReference type="ARBA" id="ARBA00004829"/>
    </source>
</evidence>
<comment type="pathway">
    <text evidence="2">Carotenoid biosynthesis.</text>
</comment>
<evidence type="ECO:0000313" key="9">
    <source>
        <dbReference type="EMBL" id="AEI12032.1"/>
    </source>
</evidence>
<dbReference type="eggNOG" id="ENOG5033J4I">
    <property type="taxonomic scope" value="Bacteria"/>
</dbReference>
<keyword evidence="10" id="KW-1185">Reference proteome</keyword>
<comment type="subcellular location">
    <subcellularLocation>
        <location evidence="1">Membrane</location>
        <topology evidence="1">Multi-pass membrane protein</topology>
    </subcellularLocation>
</comment>